<keyword evidence="1" id="KW-0732">Signal</keyword>
<dbReference type="RefSeq" id="WP_158463288.1">
    <property type="nucleotide sequence ID" value="NZ_VZAD01000052.1"/>
</dbReference>
<feature type="chain" id="PRO_5025427810" evidence="1">
    <location>
        <begin position="20"/>
        <end position="177"/>
    </location>
</feature>
<name>A0A6A7WAW8_9BACT</name>
<keyword evidence="3" id="KW-1185">Reference proteome</keyword>
<feature type="signal peptide" evidence="1">
    <location>
        <begin position="1"/>
        <end position="19"/>
    </location>
</feature>
<dbReference type="AlphaFoldDB" id="A0A6A7WAW8"/>
<dbReference type="OrthoDB" id="9889784at2"/>
<gene>
    <name evidence="2" type="ORF">F7D20_06200</name>
</gene>
<dbReference type="Proteomes" id="UP000384372">
    <property type="component" value="Unassembled WGS sequence"/>
</dbReference>
<sequence length="177" mass="20025">MNKLLIMLFSLLSVVILSSCDEVKDSPLLFKATSNTNPEYISVRYYPEEIGYTLYPKESKYFIYSYTYIDGDLELTCTNCDNINYSLDCSFGIVKNNKGKNISATEEEVGISVKNIDNKTLRIHFAKLKDEDLPLGFLGARATIKVYGRVGGKDVTTNISVYRSNLRKQPDDDISKK</sequence>
<reference evidence="2 3" key="1">
    <citation type="submission" date="2019-09" db="EMBL/GenBank/DDBJ databases">
        <title>Distinct polysaccharide growth profiles of human intestinal Prevotella copri isolates.</title>
        <authorList>
            <person name="Fehlner-Peach H."/>
            <person name="Magnabosco C."/>
            <person name="Raghavan V."/>
            <person name="Scher J.U."/>
            <person name="Tett A."/>
            <person name="Cox L.M."/>
            <person name="Gottsegen C."/>
            <person name="Watters A."/>
            <person name="Wiltshire- Gordon J.D."/>
            <person name="Segata N."/>
            <person name="Bonneau R."/>
            <person name="Littman D.R."/>
        </authorList>
    </citation>
    <scope>NUCLEOTIDE SEQUENCE [LARGE SCALE GENOMIC DNA]</scope>
    <source>
        <strain evidence="3">iAQ1173</strain>
    </source>
</reference>
<proteinExistence type="predicted"/>
<evidence type="ECO:0000313" key="3">
    <source>
        <dbReference type="Proteomes" id="UP000384372"/>
    </source>
</evidence>
<evidence type="ECO:0000313" key="2">
    <source>
        <dbReference type="EMBL" id="MQP11562.1"/>
    </source>
</evidence>
<dbReference type="EMBL" id="VZAD01000052">
    <property type="protein sequence ID" value="MQP11562.1"/>
    <property type="molecule type" value="Genomic_DNA"/>
</dbReference>
<comment type="caution">
    <text evidence="2">The sequence shown here is derived from an EMBL/GenBank/DDBJ whole genome shotgun (WGS) entry which is preliminary data.</text>
</comment>
<protein>
    <submittedName>
        <fullName evidence="2">Uncharacterized protein</fullName>
    </submittedName>
</protein>
<accession>A0A6A7WAW8</accession>
<dbReference type="PROSITE" id="PS51257">
    <property type="entry name" value="PROKAR_LIPOPROTEIN"/>
    <property type="match status" value="1"/>
</dbReference>
<organism evidence="2 3">
    <name type="scientific">Segatella copri</name>
    <dbReference type="NCBI Taxonomy" id="165179"/>
    <lineage>
        <taxon>Bacteria</taxon>
        <taxon>Pseudomonadati</taxon>
        <taxon>Bacteroidota</taxon>
        <taxon>Bacteroidia</taxon>
        <taxon>Bacteroidales</taxon>
        <taxon>Prevotellaceae</taxon>
        <taxon>Segatella</taxon>
    </lineage>
</organism>
<evidence type="ECO:0000256" key="1">
    <source>
        <dbReference type="SAM" id="SignalP"/>
    </source>
</evidence>